<feature type="domain" description="Coenzyme F420:L-glutamate ligase-like" evidence="1">
    <location>
        <begin position="25"/>
        <end position="197"/>
    </location>
</feature>
<dbReference type="Proteomes" id="UP000619545">
    <property type="component" value="Unassembled WGS sequence"/>
</dbReference>
<comment type="caution">
    <text evidence="2">The sequence shown here is derived from an EMBL/GenBank/DDBJ whole genome shotgun (WGS) entry which is preliminary data.</text>
</comment>
<evidence type="ECO:0000259" key="1">
    <source>
        <dbReference type="Pfam" id="PF01996"/>
    </source>
</evidence>
<dbReference type="SUPFAM" id="SSF144010">
    <property type="entry name" value="CofE-like"/>
    <property type="match status" value="1"/>
</dbReference>
<dbReference type="RefSeq" id="WP_011019206.1">
    <property type="nucleotide sequence ID" value="NZ_DUJS01000002.1"/>
</dbReference>
<proteinExistence type="predicted"/>
<organism evidence="2 3">
    <name type="scientific">Methanopyrus kandleri</name>
    <dbReference type="NCBI Taxonomy" id="2320"/>
    <lineage>
        <taxon>Archaea</taxon>
        <taxon>Methanobacteriati</taxon>
        <taxon>Methanobacteriota</taxon>
        <taxon>Methanomada group</taxon>
        <taxon>Methanopyri</taxon>
        <taxon>Methanopyrales</taxon>
        <taxon>Methanopyraceae</taxon>
        <taxon>Methanopyrus</taxon>
    </lineage>
</organism>
<gene>
    <name evidence="2" type="ORF">HA336_01710</name>
</gene>
<dbReference type="GeneID" id="1476939"/>
<dbReference type="InterPro" id="IPR002847">
    <property type="entry name" value="F420-0_gamma-glut_ligase-dom"/>
</dbReference>
<dbReference type="Gene3D" id="3.30.1330.100">
    <property type="entry name" value="CofE-like"/>
    <property type="match status" value="1"/>
</dbReference>
<dbReference type="InterPro" id="IPR012030">
    <property type="entry name" value="UCP006563"/>
</dbReference>
<dbReference type="OMA" id="WSKYLWG"/>
<name>A0A832WNR8_9EURY</name>
<dbReference type="EMBL" id="DUJS01000002">
    <property type="protein sequence ID" value="HII69934.1"/>
    <property type="molecule type" value="Genomic_DNA"/>
</dbReference>
<keyword evidence="2" id="KW-0436">Ligase</keyword>
<dbReference type="PANTHER" id="PTHR47917">
    <property type="match status" value="1"/>
</dbReference>
<dbReference type="AlphaFoldDB" id="A0A832WNR8"/>
<evidence type="ECO:0000313" key="3">
    <source>
        <dbReference type="Proteomes" id="UP000619545"/>
    </source>
</evidence>
<sequence>MSGTQYRLIPVKSRYWKVGSGAVENALEALRGIELKDGDVLLLSEKAVAVAEGELIDERGYEPGVLARLLVILWMRVVWGRILGPLLGPLMDPPMRRETIENLRNYPLKDGSRHKQMILEEFGLLHALEPVSEAGCDVGNVPGYYAAPVPESADRVARELREELRRRRGVDVSVIVGDTDKTYEILGILFTTVARAHPDIVTGTGVIGFLVGRLLAKTVGPTPIAIAGDVSVREAIKLLDMAEDVRTKGAGRTVYDALEEVGDPESLDEEFLNGFEHVPIVIARPVTP</sequence>
<evidence type="ECO:0000313" key="2">
    <source>
        <dbReference type="EMBL" id="HII69934.1"/>
    </source>
</evidence>
<dbReference type="PANTHER" id="PTHR47917:SF1">
    <property type="entry name" value="COENZYME F420:L-GLUTAMATE LIGASE"/>
    <property type="match status" value="1"/>
</dbReference>
<dbReference type="Pfam" id="PF01996">
    <property type="entry name" value="F420_ligase"/>
    <property type="match status" value="1"/>
</dbReference>
<protein>
    <submittedName>
        <fullName evidence="2">Gamma-glutamyl ligase</fullName>
    </submittedName>
</protein>
<reference evidence="2" key="1">
    <citation type="journal article" date="2020" name="bioRxiv">
        <title>A rank-normalized archaeal taxonomy based on genome phylogeny resolves widespread incomplete and uneven classifications.</title>
        <authorList>
            <person name="Rinke C."/>
            <person name="Chuvochina M."/>
            <person name="Mussig A.J."/>
            <person name="Chaumeil P.-A."/>
            <person name="Waite D.W."/>
            <person name="Whitman W.B."/>
            <person name="Parks D.H."/>
            <person name="Hugenholtz P."/>
        </authorList>
    </citation>
    <scope>NUCLEOTIDE SEQUENCE</scope>
    <source>
        <strain evidence="2">UBA8853</strain>
    </source>
</reference>
<accession>A0A832WNR8</accession>
<dbReference type="PIRSF" id="PIRSF006563">
    <property type="entry name" value="UCP006563"/>
    <property type="match status" value="1"/>
</dbReference>
<dbReference type="GO" id="GO:0052618">
    <property type="term" value="F:coenzyme F420-0:L-glutamate ligase activity"/>
    <property type="evidence" value="ECO:0007669"/>
    <property type="project" value="TreeGrafter"/>
</dbReference>